<name>A0AAV7FKV2_DENCH</name>
<organism evidence="2 3">
    <name type="scientific">Dendrobium chrysotoxum</name>
    <name type="common">Orchid</name>
    <dbReference type="NCBI Taxonomy" id="161865"/>
    <lineage>
        <taxon>Eukaryota</taxon>
        <taxon>Viridiplantae</taxon>
        <taxon>Streptophyta</taxon>
        <taxon>Embryophyta</taxon>
        <taxon>Tracheophyta</taxon>
        <taxon>Spermatophyta</taxon>
        <taxon>Magnoliopsida</taxon>
        <taxon>Liliopsida</taxon>
        <taxon>Asparagales</taxon>
        <taxon>Orchidaceae</taxon>
        <taxon>Epidendroideae</taxon>
        <taxon>Malaxideae</taxon>
        <taxon>Dendrobiinae</taxon>
        <taxon>Dendrobium</taxon>
    </lineage>
</organism>
<protein>
    <recommendedName>
        <fullName evidence="1">Metallo-beta-lactamase domain-containing protein</fullName>
    </recommendedName>
</protein>
<sequence length="266" mass="30240">METKALSQNSDLKMHDEEFDNGVSSLIFLGTGYSSLLPITLPAAGEKPNYMYNTSLLIDSVDENGAHKYILINVGKIFREQVLRWFTHHKIPRVDSIILSHEHIDIVLGLDDIRTVQPFSPTNEIDPTPIYLTQNSIESLAEKFPYLVKKKLKEGEEVRRVAQLDWRIIESDCAKPLISSGLEFVPLPVMHGEDYDFLGFLFGKKSRTVYNSDVSRFPATTEHLISKAGVRQLDLLILDTLYKKGSHNTHFCLQQSLDAVNRIRPK</sequence>
<dbReference type="InterPro" id="IPR036866">
    <property type="entry name" value="RibonucZ/Hydroxyglut_hydro"/>
</dbReference>
<dbReference type="EMBL" id="JAGFBR010000018">
    <property type="protein sequence ID" value="KAH0450330.1"/>
    <property type="molecule type" value="Genomic_DNA"/>
</dbReference>
<comment type="caution">
    <text evidence="2">The sequence shown here is derived from an EMBL/GenBank/DDBJ whole genome shotgun (WGS) entry which is preliminary data.</text>
</comment>
<dbReference type="SUPFAM" id="SSF56281">
    <property type="entry name" value="Metallo-hydrolase/oxidoreductase"/>
    <property type="match status" value="1"/>
</dbReference>
<dbReference type="Pfam" id="PF12706">
    <property type="entry name" value="Lactamase_B_2"/>
    <property type="match status" value="1"/>
</dbReference>
<evidence type="ECO:0000313" key="2">
    <source>
        <dbReference type="EMBL" id="KAH0450330.1"/>
    </source>
</evidence>
<dbReference type="Proteomes" id="UP000775213">
    <property type="component" value="Unassembled WGS sequence"/>
</dbReference>
<keyword evidence="3" id="KW-1185">Reference proteome</keyword>
<dbReference type="InterPro" id="IPR001279">
    <property type="entry name" value="Metallo-B-lactamas"/>
</dbReference>
<feature type="domain" description="Metallo-beta-lactamase" evidence="1">
    <location>
        <begin position="70"/>
        <end position="265"/>
    </location>
</feature>
<accession>A0AAV7FKV2</accession>
<dbReference type="PANTHER" id="PTHR42663">
    <property type="entry name" value="HYDROLASE C777.06C-RELATED-RELATED"/>
    <property type="match status" value="1"/>
</dbReference>
<evidence type="ECO:0000313" key="3">
    <source>
        <dbReference type="Proteomes" id="UP000775213"/>
    </source>
</evidence>
<dbReference type="CDD" id="cd16279">
    <property type="entry name" value="metallo-hydrolase-like_MBL-fold"/>
    <property type="match status" value="1"/>
</dbReference>
<dbReference type="Gene3D" id="3.60.15.10">
    <property type="entry name" value="Ribonuclease Z/Hydroxyacylglutathione hydrolase-like"/>
    <property type="match status" value="1"/>
</dbReference>
<reference evidence="2 3" key="1">
    <citation type="journal article" date="2021" name="Hortic Res">
        <title>Chromosome-scale assembly of the Dendrobium chrysotoxum genome enhances the understanding of orchid evolution.</title>
        <authorList>
            <person name="Zhang Y."/>
            <person name="Zhang G.Q."/>
            <person name="Zhang D."/>
            <person name="Liu X.D."/>
            <person name="Xu X.Y."/>
            <person name="Sun W.H."/>
            <person name="Yu X."/>
            <person name="Zhu X."/>
            <person name="Wang Z.W."/>
            <person name="Zhao X."/>
            <person name="Zhong W.Y."/>
            <person name="Chen H."/>
            <person name="Yin W.L."/>
            <person name="Huang T."/>
            <person name="Niu S.C."/>
            <person name="Liu Z.J."/>
        </authorList>
    </citation>
    <scope>NUCLEOTIDE SEQUENCE [LARGE SCALE GENOMIC DNA]</scope>
    <source>
        <strain evidence="2">Lindl</strain>
    </source>
</reference>
<dbReference type="PANTHER" id="PTHR42663:SF6">
    <property type="entry name" value="HYDROLASE C777.06C-RELATED"/>
    <property type="match status" value="1"/>
</dbReference>
<dbReference type="AlphaFoldDB" id="A0AAV7FKV2"/>
<gene>
    <name evidence="2" type="ORF">IEQ34_021022</name>
</gene>
<evidence type="ECO:0000259" key="1">
    <source>
        <dbReference type="Pfam" id="PF12706"/>
    </source>
</evidence>
<proteinExistence type="predicted"/>